<feature type="compositionally biased region" description="Basic residues" evidence="2">
    <location>
        <begin position="1"/>
        <end position="13"/>
    </location>
</feature>
<feature type="compositionally biased region" description="Basic residues" evidence="2">
    <location>
        <begin position="152"/>
        <end position="164"/>
    </location>
</feature>
<dbReference type="AlphaFoldDB" id="A0A087GH43"/>
<feature type="coiled-coil region" evidence="1">
    <location>
        <begin position="449"/>
        <end position="476"/>
    </location>
</feature>
<feature type="region of interest" description="Disordered" evidence="2">
    <location>
        <begin position="345"/>
        <end position="371"/>
    </location>
</feature>
<feature type="region of interest" description="Disordered" evidence="2">
    <location>
        <begin position="1"/>
        <end position="179"/>
    </location>
</feature>
<accession>A0A087GH43</accession>
<evidence type="ECO:0000313" key="3">
    <source>
        <dbReference type="EMBL" id="KFK29195.1"/>
    </source>
</evidence>
<evidence type="ECO:0000256" key="1">
    <source>
        <dbReference type="SAM" id="Coils"/>
    </source>
</evidence>
<dbReference type="Gramene" id="KFK29195">
    <property type="protein sequence ID" value="KFK29195"/>
    <property type="gene ID" value="AALP_AA7G101800"/>
</dbReference>
<dbReference type="Proteomes" id="UP000029120">
    <property type="component" value="Chromosome 7"/>
</dbReference>
<proteinExistence type="predicted"/>
<keyword evidence="1" id="KW-0175">Coiled coil</keyword>
<reference evidence="4" key="1">
    <citation type="journal article" date="2015" name="Nat. Plants">
        <title>Genome expansion of Arabis alpina linked with retrotransposition and reduced symmetric DNA methylation.</title>
        <authorList>
            <person name="Willing E.M."/>
            <person name="Rawat V."/>
            <person name="Mandakova T."/>
            <person name="Maumus F."/>
            <person name="James G.V."/>
            <person name="Nordstroem K.J."/>
            <person name="Becker C."/>
            <person name="Warthmann N."/>
            <person name="Chica C."/>
            <person name="Szarzynska B."/>
            <person name="Zytnicki M."/>
            <person name="Albani M.C."/>
            <person name="Kiefer C."/>
            <person name="Bergonzi S."/>
            <person name="Castaings L."/>
            <person name="Mateos J.L."/>
            <person name="Berns M.C."/>
            <person name="Bujdoso N."/>
            <person name="Piofczyk T."/>
            <person name="de Lorenzo L."/>
            <person name="Barrero-Sicilia C."/>
            <person name="Mateos I."/>
            <person name="Piednoel M."/>
            <person name="Hagmann J."/>
            <person name="Chen-Min-Tao R."/>
            <person name="Iglesias-Fernandez R."/>
            <person name="Schuster S.C."/>
            <person name="Alonso-Blanco C."/>
            <person name="Roudier F."/>
            <person name="Carbonero P."/>
            <person name="Paz-Ares J."/>
            <person name="Davis S.J."/>
            <person name="Pecinka A."/>
            <person name="Quesneville H."/>
            <person name="Colot V."/>
            <person name="Lysak M.A."/>
            <person name="Weigel D."/>
            <person name="Coupland G."/>
            <person name="Schneeberger K."/>
        </authorList>
    </citation>
    <scope>NUCLEOTIDE SEQUENCE [LARGE SCALE GENOMIC DNA]</scope>
    <source>
        <strain evidence="4">cv. Pajares</strain>
    </source>
</reference>
<feature type="compositionally biased region" description="Low complexity" evidence="2">
    <location>
        <begin position="124"/>
        <end position="137"/>
    </location>
</feature>
<keyword evidence="4" id="KW-1185">Reference proteome</keyword>
<evidence type="ECO:0000313" key="4">
    <source>
        <dbReference type="Proteomes" id="UP000029120"/>
    </source>
</evidence>
<evidence type="ECO:0000256" key="2">
    <source>
        <dbReference type="SAM" id="MobiDB-lite"/>
    </source>
</evidence>
<name>A0A087GH43_ARAAL</name>
<gene>
    <name evidence="3" type="ordered locus">AALP_Aa7g101800</name>
</gene>
<sequence>MTRRHGLHPKTRCRQTFPVTRSCDASPETRWPDRRGTDVTIGLGADDSTCPKRRTEDLEVTDAPRSSPCDFKASPPMTLYRDNTNRSGSSHGDTGVDDDSRGLGDLSFLDDESPNLPPGRGDVSPSSSSSDLQASSVESDDEDTLDEVQQTKKAKKAKKKAKMKVRFDPPGSSLSDEKSLQRLRKKCEISKEIVLVSPTLADRVVAPSLADRVVAPSLADRAVAPPPGHFTLFENYFDQCLLWFPLPRFLRRFLAVHGVFLVQINPRDISHLLGIYVLNGNWRRSLSRKTIKMALSTEIIPGKILGRGRARVSSREQAALEAASKAKGSLGTNMPRVVIPMTSTPMAPSVRARSSRPLAPKTPATSTILPPPSSGKLAEFCRLLAERARISSGKGKGVDRETPSKRQRVDTYPAALQRAMLLRLSLLSLFFDRLVGDYDEDVCSRDSELRAAKEASAVLQSRLDEFAERNEVLERDVLSVQKIKKNCDDKLTKLKSRCTKGEVVRLREIGGKVQNDMLNLAEIDANLEFIGLLQGSEPVDLPTEVKALRERRHPIYDVHDVFADLLASVQRVLEIHVVNAGAVEASVVVDDDVEVTDEDDVEVTDNDEDAED</sequence>
<organism evidence="3 4">
    <name type="scientific">Arabis alpina</name>
    <name type="common">Alpine rock-cress</name>
    <dbReference type="NCBI Taxonomy" id="50452"/>
    <lineage>
        <taxon>Eukaryota</taxon>
        <taxon>Viridiplantae</taxon>
        <taxon>Streptophyta</taxon>
        <taxon>Embryophyta</taxon>
        <taxon>Tracheophyta</taxon>
        <taxon>Spermatophyta</taxon>
        <taxon>Magnoliopsida</taxon>
        <taxon>eudicotyledons</taxon>
        <taxon>Gunneridae</taxon>
        <taxon>Pentapetalae</taxon>
        <taxon>rosids</taxon>
        <taxon>malvids</taxon>
        <taxon>Brassicales</taxon>
        <taxon>Brassicaceae</taxon>
        <taxon>Arabideae</taxon>
        <taxon>Arabis</taxon>
    </lineage>
</organism>
<protein>
    <submittedName>
        <fullName evidence="3">Uncharacterized protein</fullName>
    </submittedName>
</protein>
<dbReference type="EMBL" id="CM002875">
    <property type="protein sequence ID" value="KFK29195.1"/>
    <property type="molecule type" value="Genomic_DNA"/>
</dbReference>
<feature type="compositionally biased region" description="Polar residues" evidence="2">
    <location>
        <begin position="81"/>
        <end position="92"/>
    </location>
</feature>